<dbReference type="GO" id="GO:0004252">
    <property type="term" value="F:serine-type endopeptidase activity"/>
    <property type="evidence" value="ECO:0007669"/>
    <property type="project" value="InterPro"/>
</dbReference>
<evidence type="ECO:0000256" key="10">
    <source>
        <dbReference type="SAM" id="MobiDB-lite"/>
    </source>
</evidence>
<dbReference type="InterPro" id="IPR043504">
    <property type="entry name" value="Peptidase_S1_PA_chymotrypsin"/>
</dbReference>
<feature type="region of interest" description="Disordered" evidence="10">
    <location>
        <begin position="444"/>
        <end position="557"/>
    </location>
</feature>
<dbReference type="InterPro" id="IPR022700">
    <property type="entry name" value="CLIP"/>
</dbReference>
<dbReference type="InterPro" id="IPR033116">
    <property type="entry name" value="TRYPSIN_SER"/>
</dbReference>
<organism evidence="13 14">
    <name type="scientific">Megalurothrips usitatus</name>
    <name type="common">bean blossom thrips</name>
    <dbReference type="NCBI Taxonomy" id="439358"/>
    <lineage>
        <taxon>Eukaryota</taxon>
        <taxon>Metazoa</taxon>
        <taxon>Ecdysozoa</taxon>
        <taxon>Arthropoda</taxon>
        <taxon>Hexapoda</taxon>
        <taxon>Insecta</taxon>
        <taxon>Pterygota</taxon>
        <taxon>Neoptera</taxon>
        <taxon>Paraneoptera</taxon>
        <taxon>Thysanoptera</taxon>
        <taxon>Terebrantia</taxon>
        <taxon>Thripoidea</taxon>
        <taxon>Thripidae</taxon>
        <taxon>Megalurothrips</taxon>
    </lineage>
</organism>
<name>A0AAV7X6S2_9NEOP</name>
<keyword evidence="14" id="KW-1185">Reference proteome</keyword>
<comment type="caution">
    <text evidence="13">The sequence shown here is derived from an EMBL/GenBank/DDBJ whole genome shotgun (WGS) entry which is preliminary data.</text>
</comment>
<keyword evidence="4 9" id="KW-0378">Hydrolase</keyword>
<keyword evidence="7" id="KW-1015">Disulfide bond</keyword>
<dbReference type="InterPro" id="IPR001254">
    <property type="entry name" value="Trypsin_dom"/>
</dbReference>
<dbReference type="InterPro" id="IPR009003">
    <property type="entry name" value="Peptidase_S1_PA"/>
</dbReference>
<sequence length="563" mass="60274">MSSSTLGVLAVAVVVVLAAAARADDLPEGSKCEAPHGALGLCKKLTACPQALADIRRKRPVVECSRVGSYPIVCCPTRKSSRNRTAADDVKSTEPAPTPVSPEGVVPLSAHTPASASAPAPAAQANATRMEIGNRQSTPSWAPQQGIGRIAREKCAEYSKYVFVEREPVTPFGDPWKEDTCFFASSELIIGGVKAAAKEFPHMARLGYVVDGQTLWSCGGSLISPDFVLTAAHCLYISGSVPTPVTMVLLGELDHAAPSEGTQMIAVAERIKHAGYKPSVTGKYDDIALLRLREPAAMTAFVRPACLHTEPQLDTDPDNTKRPTVSGWGLTKEDVASDHLLKVKVKVVTNEECRAWYRLSNMLRDGIRADSQVCAGDDGHDSCNGDSGGPLQYPTSTAEAYCMYKVAGVVSFGQAYCGMGAPGVYTRVYHYLPWIESIVWPQKGAAPARTTPPPPPVSSQPARPGWGQPWAVQQPAAAQGDRRKPVVDVDTNGDGDMVFPSAPATRRPAAHKPRASTTWRPSSWTQDYQQADILFPGNEPPPPPRRTGGSGALKNEFSIWTIR</sequence>
<reference evidence="13" key="1">
    <citation type="submission" date="2022-12" db="EMBL/GenBank/DDBJ databases">
        <title>Chromosome-level genome assembly of the bean flower thrips Megalurothrips usitatus.</title>
        <authorList>
            <person name="Ma L."/>
            <person name="Liu Q."/>
            <person name="Li H."/>
            <person name="Cai W."/>
        </authorList>
    </citation>
    <scope>NUCLEOTIDE SEQUENCE</scope>
    <source>
        <strain evidence="13">Cailab_2022a</strain>
    </source>
</reference>
<dbReference type="CDD" id="cd00190">
    <property type="entry name" value="Tryp_SPc"/>
    <property type="match status" value="1"/>
</dbReference>
<gene>
    <name evidence="13" type="ORF">ONE63_004412</name>
</gene>
<evidence type="ECO:0000256" key="2">
    <source>
        <dbReference type="ARBA" id="ARBA00022723"/>
    </source>
</evidence>
<evidence type="ECO:0000256" key="11">
    <source>
        <dbReference type="SAM" id="SignalP"/>
    </source>
</evidence>
<evidence type="ECO:0000313" key="14">
    <source>
        <dbReference type="Proteomes" id="UP001075354"/>
    </source>
</evidence>
<dbReference type="PROSITE" id="PS00134">
    <property type="entry name" value="TRYPSIN_HIS"/>
    <property type="match status" value="1"/>
</dbReference>
<feature type="compositionally biased region" description="Low complexity" evidence="10">
    <location>
        <begin position="459"/>
        <end position="479"/>
    </location>
</feature>
<evidence type="ECO:0000256" key="8">
    <source>
        <dbReference type="ARBA" id="ARBA00024195"/>
    </source>
</evidence>
<comment type="similarity">
    <text evidence="8">Belongs to the peptidase S1 family. CLIP subfamily.</text>
</comment>
<keyword evidence="3 11" id="KW-0732">Signal</keyword>
<feature type="domain" description="Peptidase S1" evidence="12">
    <location>
        <begin position="189"/>
        <end position="440"/>
    </location>
</feature>
<evidence type="ECO:0000256" key="4">
    <source>
        <dbReference type="ARBA" id="ARBA00022801"/>
    </source>
</evidence>
<dbReference type="InterPro" id="IPR018114">
    <property type="entry name" value="TRYPSIN_HIS"/>
</dbReference>
<dbReference type="AlphaFoldDB" id="A0AAV7X6S2"/>
<dbReference type="FunFam" id="2.40.10.10:FF:000078">
    <property type="entry name" value="Serine protease H137"/>
    <property type="match status" value="1"/>
</dbReference>
<evidence type="ECO:0000256" key="5">
    <source>
        <dbReference type="ARBA" id="ARBA00022837"/>
    </source>
</evidence>
<feature type="region of interest" description="Disordered" evidence="10">
    <location>
        <begin position="83"/>
        <end position="127"/>
    </location>
</feature>
<dbReference type="InterPro" id="IPR001314">
    <property type="entry name" value="Peptidase_S1A"/>
</dbReference>
<proteinExistence type="inferred from homology"/>
<feature type="compositionally biased region" description="Polar residues" evidence="10">
    <location>
        <begin position="515"/>
        <end position="529"/>
    </location>
</feature>
<keyword evidence="5" id="KW-0106">Calcium</keyword>
<evidence type="ECO:0000256" key="6">
    <source>
        <dbReference type="ARBA" id="ARBA00023145"/>
    </source>
</evidence>
<dbReference type="Pfam" id="PF00089">
    <property type="entry name" value="Trypsin"/>
    <property type="match status" value="1"/>
</dbReference>
<dbReference type="EMBL" id="JAPTSV010000015">
    <property type="protein sequence ID" value="KAJ1520201.1"/>
    <property type="molecule type" value="Genomic_DNA"/>
</dbReference>
<dbReference type="PANTHER" id="PTHR24258:SF136">
    <property type="entry name" value="GH06673P-RELATED"/>
    <property type="match status" value="1"/>
</dbReference>
<evidence type="ECO:0000256" key="3">
    <source>
        <dbReference type="ARBA" id="ARBA00022729"/>
    </source>
</evidence>
<dbReference type="PROSITE" id="PS00135">
    <property type="entry name" value="TRYPSIN_SER"/>
    <property type="match status" value="1"/>
</dbReference>
<keyword evidence="6" id="KW-0865">Zymogen</keyword>
<evidence type="ECO:0000256" key="7">
    <source>
        <dbReference type="ARBA" id="ARBA00023157"/>
    </source>
</evidence>
<dbReference type="SUPFAM" id="SSF50494">
    <property type="entry name" value="Trypsin-like serine proteases"/>
    <property type="match status" value="1"/>
</dbReference>
<keyword evidence="2" id="KW-0479">Metal-binding</keyword>
<keyword evidence="9" id="KW-0720">Serine protease</keyword>
<feature type="signal peptide" evidence="11">
    <location>
        <begin position="1"/>
        <end position="23"/>
    </location>
</feature>
<evidence type="ECO:0000313" key="13">
    <source>
        <dbReference type="EMBL" id="KAJ1520201.1"/>
    </source>
</evidence>
<dbReference type="SMART" id="SM00020">
    <property type="entry name" value="Tryp_SPc"/>
    <property type="match status" value="1"/>
</dbReference>
<dbReference type="PANTHER" id="PTHR24258">
    <property type="entry name" value="SERINE PROTEASE-RELATED"/>
    <property type="match status" value="1"/>
</dbReference>
<dbReference type="GO" id="GO:0046872">
    <property type="term" value="F:metal ion binding"/>
    <property type="evidence" value="ECO:0007669"/>
    <property type="project" value="UniProtKB-KW"/>
</dbReference>
<evidence type="ECO:0000259" key="12">
    <source>
        <dbReference type="PROSITE" id="PS50240"/>
    </source>
</evidence>
<protein>
    <recommendedName>
        <fullName evidence="12">Peptidase S1 domain-containing protein</fullName>
    </recommendedName>
</protein>
<feature type="chain" id="PRO_5043417626" description="Peptidase S1 domain-containing protein" evidence="11">
    <location>
        <begin position="24"/>
        <end position="563"/>
    </location>
</feature>
<evidence type="ECO:0000256" key="1">
    <source>
        <dbReference type="ARBA" id="ARBA00022670"/>
    </source>
</evidence>
<dbReference type="PROSITE" id="PS50240">
    <property type="entry name" value="TRYPSIN_DOM"/>
    <property type="match status" value="1"/>
</dbReference>
<dbReference type="Proteomes" id="UP001075354">
    <property type="component" value="Chromosome 15"/>
</dbReference>
<dbReference type="Gene3D" id="2.40.10.10">
    <property type="entry name" value="Trypsin-like serine proteases"/>
    <property type="match status" value="2"/>
</dbReference>
<accession>A0AAV7X6S2</accession>
<feature type="compositionally biased region" description="Low complexity" evidence="10">
    <location>
        <begin position="109"/>
        <end position="127"/>
    </location>
</feature>
<evidence type="ECO:0000256" key="9">
    <source>
        <dbReference type="RuleBase" id="RU363034"/>
    </source>
</evidence>
<dbReference type="SMART" id="SM00680">
    <property type="entry name" value="CLIP"/>
    <property type="match status" value="1"/>
</dbReference>
<keyword evidence="1 9" id="KW-0645">Protease</keyword>
<dbReference type="GO" id="GO:0006508">
    <property type="term" value="P:proteolysis"/>
    <property type="evidence" value="ECO:0007669"/>
    <property type="project" value="UniProtKB-KW"/>
</dbReference>
<dbReference type="PRINTS" id="PR00722">
    <property type="entry name" value="CHYMOTRYPSIN"/>
</dbReference>